<sequence>MAKAVKAALVLLPLLGLTNLLNMLDAPLEKSPLKFALWSYSTHLLSSTQGLILAFLYCFRNGEFKCILQIWKTGY</sequence>
<evidence type="ECO:0000256" key="3">
    <source>
        <dbReference type="ARBA" id="ARBA00022989"/>
    </source>
</evidence>
<dbReference type="Pfam" id="PF00002">
    <property type="entry name" value="7tm_2"/>
    <property type="match status" value="1"/>
</dbReference>
<dbReference type="GO" id="GO:0005886">
    <property type="term" value="C:plasma membrane"/>
    <property type="evidence" value="ECO:0007669"/>
    <property type="project" value="TreeGrafter"/>
</dbReference>
<feature type="chain" id="PRO_5008905774" evidence="6">
    <location>
        <begin position="21"/>
        <end position="75"/>
    </location>
</feature>
<dbReference type="AlphaFoldDB" id="A0A1D2NMI2"/>
<dbReference type="GO" id="GO:0008528">
    <property type="term" value="F:G protein-coupled peptide receptor activity"/>
    <property type="evidence" value="ECO:0007669"/>
    <property type="project" value="TreeGrafter"/>
</dbReference>
<keyword evidence="4 5" id="KW-0472">Membrane</keyword>
<keyword evidence="3 5" id="KW-1133">Transmembrane helix</keyword>
<proteinExistence type="predicted"/>
<dbReference type="OrthoDB" id="5967113at2759"/>
<dbReference type="Gene3D" id="1.20.1070.10">
    <property type="entry name" value="Rhodopsin 7-helix transmembrane proteins"/>
    <property type="match status" value="1"/>
</dbReference>
<dbReference type="STRING" id="48709.A0A1D2NMI2"/>
<accession>A0A1D2NMI2</accession>
<reference evidence="7 8" key="1">
    <citation type="journal article" date="2016" name="Genome Biol. Evol.">
        <title>Gene Family Evolution Reflects Adaptation to Soil Environmental Stressors in the Genome of the Collembolan Orchesella cincta.</title>
        <authorList>
            <person name="Faddeeva-Vakhrusheva A."/>
            <person name="Derks M.F."/>
            <person name="Anvar S.Y."/>
            <person name="Agamennone V."/>
            <person name="Suring W."/>
            <person name="Smit S."/>
            <person name="van Straalen N.M."/>
            <person name="Roelofs D."/>
        </authorList>
    </citation>
    <scope>NUCLEOTIDE SEQUENCE [LARGE SCALE GENOMIC DNA]</scope>
    <source>
        <tissue evidence="7">Mixed pool</tissue>
    </source>
</reference>
<dbReference type="GO" id="GO:0007188">
    <property type="term" value="P:adenylate cyclase-modulating G protein-coupled receptor signaling pathway"/>
    <property type="evidence" value="ECO:0007669"/>
    <property type="project" value="TreeGrafter"/>
</dbReference>
<protein>
    <submittedName>
        <fullName evidence="7">PDF receptor</fullName>
    </submittedName>
</protein>
<dbReference type="EMBL" id="LJIJ01000010">
    <property type="protein sequence ID" value="ODN06146.1"/>
    <property type="molecule type" value="Genomic_DNA"/>
</dbReference>
<dbReference type="InterPro" id="IPR000832">
    <property type="entry name" value="GPCR_2_secretin-like"/>
</dbReference>
<comment type="subcellular location">
    <subcellularLocation>
        <location evidence="1">Membrane</location>
        <topology evidence="1">Multi-pass membrane protein</topology>
    </subcellularLocation>
</comment>
<keyword evidence="2 5" id="KW-0812">Transmembrane</keyword>
<name>A0A1D2NMI2_ORCCI</name>
<dbReference type="PRINTS" id="PR00249">
    <property type="entry name" value="GPCRSECRETIN"/>
</dbReference>
<keyword evidence="8" id="KW-1185">Reference proteome</keyword>
<gene>
    <name evidence="7" type="ORF">Ocin01_00544</name>
</gene>
<keyword evidence="6" id="KW-0732">Signal</keyword>
<dbReference type="PANTHER" id="PTHR45620">
    <property type="entry name" value="PDF RECEPTOR-LIKE PROTEIN-RELATED"/>
    <property type="match status" value="1"/>
</dbReference>
<evidence type="ECO:0000256" key="1">
    <source>
        <dbReference type="ARBA" id="ARBA00004141"/>
    </source>
</evidence>
<feature type="signal peptide" evidence="6">
    <location>
        <begin position="1"/>
        <end position="20"/>
    </location>
</feature>
<organism evidence="7 8">
    <name type="scientific">Orchesella cincta</name>
    <name type="common">Springtail</name>
    <name type="synonym">Podura cincta</name>
    <dbReference type="NCBI Taxonomy" id="48709"/>
    <lineage>
        <taxon>Eukaryota</taxon>
        <taxon>Metazoa</taxon>
        <taxon>Ecdysozoa</taxon>
        <taxon>Arthropoda</taxon>
        <taxon>Hexapoda</taxon>
        <taxon>Collembola</taxon>
        <taxon>Entomobryomorpha</taxon>
        <taxon>Entomobryoidea</taxon>
        <taxon>Orchesellidae</taxon>
        <taxon>Orchesellinae</taxon>
        <taxon>Orchesella</taxon>
    </lineage>
</organism>
<dbReference type="InterPro" id="IPR050332">
    <property type="entry name" value="GPCR_2"/>
</dbReference>
<comment type="caution">
    <text evidence="7">The sequence shown here is derived from an EMBL/GenBank/DDBJ whole genome shotgun (WGS) entry which is preliminary data.</text>
</comment>
<evidence type="ECO:0000313" key="8">
    <source>
        <dbReference type="Proteomes" id="UP000094527"/>
    </source>
</evidence>
<evidence type="ECO:0000256" key="2">
    <source>
        <dbReference type="ARBA" id="ARBA00022692"/>
    </source>
</evidence>
<evidence type="ECO:0000256" key="4">
    <source>
        <dbReference type="ARBA" id="ARBA00023136"/>
    </source>
</evidence>
<feature type="transmembrane region" description="Helical" evidence="5">
    <location>
        <begin position="39"/>
        <end position="59"/>
    </location>
</feature>
<evidence type="ECO:0000256" key="5">
    <source>
        <dbReference type="SAM" id="Phobius"/>
    </source>
</evidence>
<dbReference type="Proteomes" id="UP000094527">
    <property type="component" value="Unassembled WGS sequence"/>
</dbReference>
<evidence type="ECO:0000256" key="6">
    <source>
        <dbReference type="SAM" id="SignalP"/>
    </source>
</evidence>
<dbReference type="PANTHER" id="PTHR45620:SF17">
    <property type="entry name" value="PDF RECEPTOR"/>
    <property type="match status" value="1"/>
</dbReference>
<evidence type="ECO:0000313" key="7">
    <source>
        <dbReference type="EMBL" id="ODN06146.1"/>
    </source>
</evidence>
<keyword evidence="7" id="KW-0675">Receptor</keyword>